<keyword evidence="3" id="KW-0812">Transmembrane</keyword>
<dbReference type="EC" id="1.14.16.5" evidence="10"/>
<dbReference type="GO" id="GO:0008610">
    <property type="term" value="P:lipid biosynthetic process"/>
    <property type="evidence" value="ECO:0007669"/>
    <property type="project" value="InterPro"/>
</dbReference>
<accession>A0A7R8CTG4</accession>
<dbReference type="Pfam" id="PF01900">
    <property type="entry name" value="RNase_P_Rpp14"/>
    <property type="match status" value="1"/>
</dbReference>
<dbReference type="InterPro" id="IPR038085">
    <property type="entry name" value="Rnp2-like_sf"/>
</dbReference>
<dbReference type="Pfam" id="PF04116">
    <property type="entry name" value="FA_hydroxylase"/>
    <property type="match status" value="1"/>
</dbReference>
<organism evidence="10 11">
    <name type="scientific">Lepeophtheirus salmonis</name>
    <name type="common">Salmon louse</name>
    <name type="synonym">Caligus salmonis</name>
    <dbReference type="NCBI Taxonomy" id="72036"/>
    <lineage>
        <taxon>Eukaryota</taxon>
        <taxon>Metazoa</taxon>
        <taxon>Ecdysozoa</taxon>
        <taxon>Arthropoda</taxon>
        <taxon>Crustacea</taxon>
        <taxon>Multicrustacea</taxon>
        <taxon>Hexanauplia</taxon>
        <taxon>Copepoda</taxon>
        <taxon>Siphonostomatoida</taxon>
        <taxon>Caligidae</taxon>
        <taxon>Lepeophtheirus</taxon>
    </lineage>
</organism>
<dbReference type="OrthoDB" id="277888at2759"/>
<sequence>MVDHRLNSRIREDKLLGITNIPYIYIYEHYRIYGLPWDSVWTWLITMVAIDFCYYWVHRASHEVGFLWSAHQVHHSSEDYVLTTALRQSVFQEFGATILGLSTIFLTFQDIIWFITERIDTVLIKNYAGFLIIWDRMFGTFEDLRTDEEIVYGLVDHPQFFNPIKHQLYYYKLLWNKAATMDNWKDKIYCFVKGPGWFPGTSWTGDLSCLPEIPKREKYNPSTSFIFSRVESSLSQSVFFGIISLLMVSLTNFGFICDKHPKAWIYEALSSPIVKYGIIQFFDGIPWRRPSNYRNQGPGVSGGEKEERLITELTMVRYKKRYFLVQFTPISSNAFPEQKFTLNQILRDKINELFGDYGLGAASCNGGLRTLQWTPDIGIGIFQKELKLYHAYFTRCIKPLELNYVVTLFPEASFWWFKCEENVEDYDFLKEEIGFRVADRILDIKRKMNTLVDIGADVQFEKILFDEDGGKNFLFDDESILCHYKFSESSLDGVFLGSMFGGDTLYEMRSSLQLAEMEREGGFGVHVSPFIDNIRSW</sequence>
<evidence type="ECO:0000313" key="10">
    <source>
        <dbReference type="EMBL" id="CAF2925703.1"/>
    </source>
</evidence>
<keyword evidence="5" id="KW-1133">Transmembrane helix</keyword>
<dbReference type="Proteomes" id="UP000675881">
    <property type="component" value="Chromosome 4"/>
</dbReference>
<dbReference type="InterPro" id="IPR051689">
    <property type="entry name" value="Sterol_desaturase/TMEM195"/>
</dbReference>
<keyword evidence="7" id="KW-0443">Lipid metabolism</keyword>
<keyword evidence="4" id="KW-0819">tRNA processing</keyword>
<dbReference type="GO" id="GO:0016020">
    <property type="term" value="C:membrane"/>
    <property type="evidence" value="ECO:0007669"/>
    <property type="project" value="GOC"/>
</dbReference>
<evidence type="ECO:0000256" key="3">
    <source>
        <dbReference type="ARBA" id="ARBA00022692"/>
    </source>
</evidence>
<protein>
    <submittedName>
        <fullName evidence="10">AGMO</fullName>
        <ecNumber evidence="10">1.14.16.5</ecNumber>
    </submittedName>
</protein>
<evidence type="ECO:0000256" key="6">
    <source>
        <dbReference type="ARBA" id="ARBA00023002"/>
    </source>
</evidence>
<keyword evidence="11" id="KW-1185">Reference proteome</keyword>
<evidence type="ECO:0000256" key="1">
    <source>
        <dbReference type="ARBA" id="ARBA00004127"/>
    </source>
</evidence>
<reference evidence="10" key="1">
    <citation type="submission" date="2021-02" db="EMBL/GenBank/DDBJ databases">
        <authorList>
            <person name="Bekaert M."/>
        </authorList>
    </citation>
    <scope>NUCLEOTIDE SEQUENCE</scope>
    <source>
        <strain evidence="10">IoA-00</strain>
    </source>
</reference>
<name>A0A7R8CTG4_LEPSM</name>
<evidence type="ECO:0000313" key="11">
    <source>
        <dbReference type="Proteomes" id="UP000675881"/>
    </source>
</evidence>
<keyword evidence="8" id="KW-0472">Membrane</keyword>
<feature type="domain" description="Fatty acid hydroxylase" evidence="9">
    <location>
        <begin position="43"/>
        <end position="114"/>
    </location>
</feature>
<dbReference type="SUPFAM" id="SSF160350">
    <property type="entry name" value="Rnp2-like"/>
    <property type="match status" value="1"/>
</dbReference>
<dbReference type="GO" id="GO:0005783">
    <property type="term" value="C:endoplasmic reticulum"/>
    <property type="evidence" value="ECO:0007669"/>
    <property type="project" value="TreeGrafter"/>
</dbReference>
<evidence type="ECO:0000256" key="5">
    <source>
        <dbReference type="ARBA" id="ARBA00022989"/>
    </source>
</evidence>
<dbReference type="PANTHER" id="PTHR21624">
    <property type="entry name" value="STEROL DESATURASE-RELATED PROTEIN"/>
    <property type="match status" value="1"/>
</dbReference>
<dbReference type="GO" id="GO:0006643">
    <property type="term" value="P:membrane lipid metabolic process"/>
    <property type="evidence" value="ECO:0007669"/>
    <property type="project" value="TreeGrafter"/>
</dbReference>
<evidence type="ECO:0000259" key="9">
    <source>
        <dbReference type="Pfam" id="PF04116"/>
    </source>
</evidence>
<evidence type="ECO:0000256" key="4">
    <source>
        <dbReference type="ARBA" id="ARBA00022694"/>
    </source>
</evidence>
<evidence type="ECO:0000256" key="8">
    <source>
        <dbReference type="ARBA" id="ARBA00023136"/>
    </source>
</evidence>
<dbReference type="PANTHER" id="PTHR21624:SF1">
    <property type="entry name" value="ALKYLGLYCEROL MONOOXYGENASE"/>
    <property type="match status" value="1"/>
</dbReference>
<dbReference type="AlphaFoldDB" id="A0A7R8CTG4"/>
<dbReference type="GO" id="GO:0005506">
    <property type="term" value="F:iron ion binding"/>
    <property type="evidence" value="ECO:0007669"/>
    <property type="project" value="InterPro"/>
</dbReference>
<gene>
    <name evidence="10" type="ORF">LSAA_9157</name>
</gene>
<comment type="subcellular location">
    <subcellularLocation>
        <location evidence="1">Endomembrane system</location>
        <topology evidence="1">Multi-pass membrane protein</topology>
    </subcellularLocation>
</comment>
<dbReference type="Gene3D" id="3.30.70.3250">
    <property type="entry name" value="Ribonuclease P, Pop5 subunit"/>
    <property type="match status" value="1"/>
</dbReference>
<evidence type="ECO:0000256" key="7">
    <source>
        <dbReference type="ARBA" id="ARBA00023098"/>
    </source>
</evidence>
<comment type="similarity">
    <text evidence="2">Belongs to the eukaryotic/archaeal RNase P protein component 2 family.</text>
</comment>
<dbReference type="GO" id="GO:0008033">
    <property type="term" value="P:tRNA processing"/>
    <property type="evidence" value="ECO:0007669"/>
    <property type="project" value="UniProtKB-KW"/>
</dbReference>
<dbReference type="InterPro" id="IPR006694">
    <property type="entry name" value="Fatty_acid_hydroxylase"/>
</dbReference>
<dbReference type="GO" id="GO:1990904">
    <property type="term" value="C:ribonucleoprotein complex"/>
    <property type="evidence" value="ECO:0007669"/>
    <property type="project" value="UniProtKB-ARBA"/>
</dbReference>
<dbReference type="InterPro" id="IPR002759">
    <property type="entry name" value="Pop5/Rpp14/Rnp2-like"/>
</dbReference>
<keyword evidence="6 10" id="KW-0560">Oxidoreductase</keyword>
<proteinExistence type="inferred from homology"/>
<dbReference type="EMBL" id="HG994583">
    <property type="protein sequence ID" value="CAF2925703.1"/>
    <property type="molecule type" value="Genomic_DNA"/>
</dbReference>
<dbReference type="GO" id="GO:1902555">
    <property type="term" value="C:endoribonuclease complex"/>
    <property type="evidence" value="ECO:0007669"/>
    <property type="project" value="UniProtKB-ARBA"/>
</dbReference>
<dbReference type="GO" id="GO:0050479">
    <property type="term" value="F:glyceryl-ether monooxygenase activity"/>
    <property type="evidence" value="ECO:0007669"/>
    <property type="project" value="UniProtKB-EC"/>
</dbReference>
<evidence type="ECO:0000256" key="2">
    <source>
        <dbReference type="ARBA" id="ARBA00010800"/>
    </source>
</evidence>